<comment type="catalytic activity">
    <reaction evidence="1">
        <text>ATP + protein L-histidine = ADP + protein N-phospho-L-histidine.</text>
        <dbReference type="EC" id="2.7.13.3"/>
    </reaction>
</comment>
<dbReference type="Proteomes" id="UP001596422">
    <property type="component" value="Unassembled WGS sequence"/>
</dbReference>
<evidence type="ECO:0000256" key="8">
    <source>
        <dbReference type="ARBA" id="ARBA00022840"/>
    </source>
</evidence>
<keyword evidence="6" id="KW-0812">Transmembrane</keyword>
<evidence type="ECO:0000256" key="12">
    <source>
        <dbReference type="PROSITE-ProRule" id="PRU00169"/>
    </source>
</evidence>
<sequence length="462" mass="51132">MCRTQAPGGDQCLLLIRVVDSGIGIPPEQTQELFQAFTQADTSITRRFGGSGLGLVITRKLTELMGGQIRLSSEVGHGTEVSLSIPFPFREGMTGRPEPLPDTGPVLLYDPHPQMRDVLLGLLQRLQLQVGLADTFGDLCERAENYPMVIWGQRPCAEATLPRNALQQLRRRFSGRLVILCSSTVSEAPADGNTLMLHKPVRLKRLQQALRPGSAQPADPGPGQPVLQQDFDLLIAEDNDFNRLLISRILEHAGICPRQARSGLEVLAEVERQLPDLILMDVHMPEMDGIEATRLLRQSYPGLPIVALTANVVKREHQALQDAGISRIMLKPINEQALLETVQTLCQRSLAHVATATGSGPLERLDIDPGLLGQELRLQLDGCLKGFGRRDRQQMRHHAHQLLGIAGLYEMPELEAATAEFHQLIEDGDIRALWQALWRLQRLIEHQTLPEVTGEKAPEPMA</sequence>
<evidence type="ECO:0000259" key="14">
    <source>
        <dbReference type="PROSITE" id="PS50110"/>
    </source>
</evidence>
<dbReference type="PROSITE" id="PS50110">
    <property type="entry name" value="RESPONSE_REGULATORY"/>
    <property type="match status" value="1"/>
</dbReference>
<evidence type="ECO:0000256" key="2">
    <source>
        <dbReference type="ARBA" id="ARBA00004651"/>
    </source>
</evidence>
<dbReference type="PROSITE" id="PS50109">
    <property type="entry name" value="HIS_KIN"/>
    <property type="match status" value="1"/>
</dbReference>
<reference evidence="16" key="1">
    <citation type="journal article" date="2019" name="Int. J. Syst. Evol. Microbiol.">
        <title>The Global Catalogue of Microorganisms (GCM) 10K type strain sequencing project: providing services to taxonomists for standard genome sequencing and annotation.</title>
        <authorList>
            <consortium name="The Broad Institute Genomics Platform"/>
            <consortium name="The Broad Institute Genome Sequencing Center for Infectious Disease"/>
            <person name="Wu L."/>
            <person name="Ma J."/>
        </authorList>
    </citation>
    <scope>NUCLEOTIDE SEQUENCE [LARGE SCALE GENOMIC DNA]</scope>
    <source>
        <strain evidence="16">NBRC 111756</strain>
    </source>
</reference>
<evidence type="ECO:0000256" key="1">
    <source>
        <dbReference type="ARBA" id="ARBA00000085"/>
    </source>
</evidence>
<evidence type="ECO:0000256" key="7">
    <source>
        <dbReference type="ARBA" id="ARBA00022741"/>
    </source>
</evidence>
<keyword evidence="9" id="KW-1133">Transmembrane helix</keyword>
<keyword evidence="10" id="KW-0902">Two-component regulatory system</keyword>
<evidence type="ECO:0000313" key="16">
    <source>
        <dbReference type="Proteomes" id="UP001596422"/>
    </source>
</evidence>
<dbReference type="InterPro" id="IPR001789">
    <property type="entry name" value="Sig_transdc_resp-reg_receiver"/>
</dbReference>
<dbReference type="Gene3D" id="1.20.120.160">
    <property type="entry name" value="HPT domain"/>
    <property type="match status" value="1"/>
</dbReference>
<evidence type="ECO:0000256" key="4">
    <source>
        <dbReference type="ARBA" id="ARBA00022475"/>
    </source>
</evidence>
<keyword evidence="8" id="KW-0067">ATP-binding</keyword>
<accession>A0ABW2A1G6</accession>
<keyword evidence="4" id="KW-1003">Cell membrane</keyword>
<dbReference type="EC" id="2.7.13.3" evidence="3"/>
<evidence type="ECO:0000256" key="10">
    <source>
        <dbReference type="ARBA" id="ARBA00023012"/>
    </source>
</evidence>
<evidence type="ECO:0000256" key="3">
    <source>
        <dbReference type="ARBA" id="ARBA00012438"/>
    </source>
</evidence>
<dbReference type="PANTHER" id="PTHR45339:SF1">
    <property type="entry name" value="HYBRID SIGNAL TRANSDUCTION HISTIDINE KINASE J"/>
    <property type="match status" value="1"/>
</dbReference>
<dbReference type="Pfam" id="PF02518">
    <property type="entry name" value="HATPase_c"/>
    <property type="match status" value="1"/>
</dbReference>
<dbReference type="CDD" id="cd16922">
    <property type="entry name" value="HATPase_EvgS-ArcB-TorS-like"/>
    <property type="match status" value="1"/>
</dbReference>
<dbReference type="InterPro" id="IPR004358">
    <property type="entry name" value="Sig_transdc_His_kin-like_C"/>
</dbReference>
<dbReference type="SUPFAM" id="SSF55874">
    <property type="entry name" value="ATPase domain of HSP90 chaperone/DNA topoisomerase II/histidine kinase"/>
    <property type="match status" value="1"/>
</dbReference>
<feature type="domain" description="Histidine kinase" evidence="13">
    <location>
        <begin position="14"/>
        <end position="89"/>
    </location>
</feature>
<comment type="caution">
    <text evidence="15">The sequence shown here is derived from an EMBL/GenBank/DDBJ whole genome shotgun (WGS) entry which is preliminary data.</text>
</comment>
<protein>
    <recommendedName>
        <fullName evidence="3">histidine kinase</fullName>
        <ecNumber evidence="3">2.7.13.3</ecNumber>
    </recommendedName>
</protein>
<evidence type="ECO:0000256" key="11">
    <source>
        <dbReference type="ARBA" id="ARBA00023136"/>
    </source>
</evidence>
<organism evidence="15 16">
    <name type="scientific">Marinobacterium aestuariivivens</name>
    <dbReference type="NCBI Taxonomy" id="1698799"/>
    <lineage>
        <taxon>Bacteria</taxon>
        <taxon>Pseudomonadati</taxon>
        <taxon>Pseudomonadota</taxon>
        <taxon>Gammaproteobacteria</taxon>
        <taxon>Oceanospirillales</taxon>
        <taxon>Oceanospirillaceae</taxon>
        <taxon>Marinobacterium</taxon>
    </lineage>
</organism>
<dbReference type="PANTHER" id="PTHR45339">
    <property type="entry name" value="HYBRID SIGNAL TRANSDUCTION HISTIDINE KINASE J"/>
    <property type="match status" value="1"/>
</dbReference>
<evidence type="ECO:0000256" key="9">
    <source>
        <dbReference type="ARBA" id="ARBA00022989"/>
    </source>
</evidence>
<evidence type="ECO:0000313" key="15">
    <source>
        <dbReference type="EMBL" id="MFC6671298.1"/>
    </source>
</evidence>
<dbReference type="SUPFAM" id="SSF47226">
    <property type="entry name" value="Histidine-containing phosphotransfer domain, HPT domain"/>
    <property type="match status" value="1"/>
</dbReference>
<evidence type="ECO:0000259" key="13">
    <source>
        <dbReference type="PROSITE" id="PS50109"/>
    </source>
</evidence>
<feature type="modified residue" description="4-aspartylphosphate" evidence="12">
    <location>
        <position position="281"/>
    </location>
</feature>
<dbReference type="Gene3D" id="3.30.565.10">
    <property type="entry name" value="Histidine kinase-like ATPase, C-terminal domain"/>
    <property type="match status" value="1"/>
</dbReference>
<evidence type="ECO:0000256" key="6">
    <source>
        <dbReference type="ARBA" id="ARBA00022692"/>
    </source>
</evidence>
<proteinExistence type="predicted"/>
<dbReference type="Gene3D" id="3.40.50.2300">
    <property type="match status" value="1"/>
</dbReference>
<dbReference type="InterPro" id="IPR011006">
    <property type="entry name" value="CheY-like_superfamily"/>
</dbReference>
<dbReference type="SUPFAM" id="SSF52172">
    <property type="entry name" value="CheY-like"/>
    <property type="match status" value="1"/>
</dbReference>
<keyword evidence="7" id="KW-0547">Nucleotide-binding</keyword>
<evidence type="ECO:0000256" key="5">
    <source>
        <dbReference type="ARBA" id="ARBA00022553"/>
    </source>
</evidence>
<dbReference type="InterPro" id="IPR003594">
    <property type="entry name" value="HATPase_dom"/>
</dbReference>
<dbReference type="InterPro" id="IPR005467">
    <property type="entry name" value="His_kinase_dom"/>
</dbReference>
<dbReference type="CDD" id="cd17546">
    <property type="entry name" value="REC_hyHK_CKI1_RcsC-like"/>
    <property type="match status" value="1"/>
</dbReference>
<feature type="domain" description="Response regulatory" evidence="14">
    <location>
        <begin position="232"/>
        <end position="346"/>
    </location>
</feature>
<dbReference type="EMBL" id="JBHSWE010000001">
    <property type="protein sequence ID" value="MFC6671298.1"/>
    <property type="molecule type" value="Genomic_DNA"/>
</dbReference>
<dbReference type="InterPro" id="IPR036890">
    <property type="entry name" value="HATPase_C_sf"/>
</dbReference>
<name>A0ABW2A1G6_9GAMM</name>
<dbReference type="Pfam" id="PF00072">
    <property type="entry name" value="Response_reg"/>
    <property type="match status" value="1"/>
</dbReference>
<dbReference type="RefSeq" id="WP_379913105.1">
    <property type="nucleotide sequence ID" value="NZ_JBHSWE010000001.1"/>
</dbReference>
<dbReference type="InterPro" id="IPR036641">
    <property type="entry name" value="HPT_dom_sf"/>
</dbReference>
<dbReference type="SMART" id="SM00387">
    <property type="entry name" value="HATPase_c"/>
    <property type="match status" value="1"/>
</dbReference>
<dbReference type="SMART" id="SM00448">
    <property type="entry name" value="REC"/>
    <property type="match status" value="1"/>
</dbReference>
<gene>
    <name evidence="15" type="ORF">ACFQDL_15350</name>
</gene>
<keyword evidence="11" id="KW-0472">Membrane</keyword>
<keyword evidence="5 12" id="KW-0597">Phosphoprotein</keyword>
<keyword evidence="16" id="KW-1185">Reference proteome</keyword>
<comment type="subcellular location">
    <subcellularLocation>
        <location evidence="2">Cell membrane</location>
        <topology evidence="2">Multi-pass membrane protein</topology>
    </subcellularLocation>
</comment>
<dbReference type="PRINTS" id="PR00344">
    <property type="entry name" value="BCTRLSENSOR"/>
</dbReference>